<evidence type="ECO:0000256" key="7">
    <source>
        <dbReference type="SAM" id="Phobius"/>
    </source>
</evidence>
<feature type="region of interest" description="Disordered" evidence="6">
    <location>
        <begin position="1"/>
        <end position="42"/>
    </location>
</feature>
<feature type="compositionally biased region" description="Basic and acidic residues" evidence="6">
    <location>
        <begin position="231"/>
        <end position="248"/>
    </location>
</feature>
<feature type="domain" description="PPIase FKBP-type" evidence="8">
    <location>
        <begin position="126"/>
        <end position="222"/>
    </location>
</feature>
<evidence type="ECO:0000313" key="10">
    <source>
        <dbReference type="Proteomes" id="UP000572680"/>
    </source>
</evidence>
<feature type="region of interest" description="Disordered" evidence="6">
    <location>
        <begin position="225"/>
        <end position="264"/>
    </location>
</feature>
<dbReference type="Pfam" id="PF00254">
    <property type="entry name" value="FKBP_C"/>
    <property type="match status" value="2"/>
</dbReference>
<name>A0A7W3LMT2_ACTNM</name>
<keyword evidence="7" id="KW-1133">Transmembrane helix</keyword>
<keyword evidence="7" id="KW-0472">Membrane</keyword>
<dbReference type="EMBL" id="JACJIA010000003">
    <property type="protein sequence ID" value="MBA8951021.1"/>
    <property type="molecule type" value="Genomic_DNA"/>
</dbReference>
<dbReference type="InterPro" id="IPR001179">
    <property type="entry name" value="PPIase_FKBP_dom"/>
</dbReference>
<dbReference type="InterPro" id="IPR046357">
    <property type="entry name" value="PPIase_dom_sf"/>
</dbReference>
<dbReference type="Gene3D" id="3.10.50.40">
    <property type="match status" value="2"/>
</dbReference>
<reference evidence="9 10" key="1">
    <citation type="submission" date="2020-08" db="EMBL/GenBank/DDBJ databases">
        <title>Genomic Encyclopedia of Type Strains, Phase IV (KMG-IV): sequencing the most valuable type-strain genomes for metagenomic binning, comparative biology and taxonomic classification.</title>
        <authorList>
            <person name="Goeker M."/>
        </authorList>
    </citation>
    <scope>NUCLEOTIDE SEQUENCE [LARGE SCALE GENOMIC DNA]</scope>
    <source>
        <strain evidence="9 10">DSM 44197</strain>
    </source>
</reference>
<gene>
    <name evidence="9" type="ORF">HNR61_002652</name>
</gene>
<dbReference type="EC" id="5.2.1.8" evidence="2 5"/>
<dbReference type="Proteomes" id="UP000572680">
    <property type="component" value="Unassembled WGS sequence"/>
</dbReference>
<dbReference type="InterPro" id="IPR044609">
    <property type="entry name" value="FKBP2/11"/>
</dbReference>
<comment type="catalytic activity">
    <reaction evidence="1 5">
        <text>[protein]-peptidylproline (omega=180) = [protein]-peptidylproline (omega=0)</text>
        <dbReference type="Rhea" id="RHEA:16237"/>
        <dbReference type="Rhea" id="RHEA-COMP:10747"/>
        <dbReference type="Rhea" id="RHEA-COMP:10748"/>
        <dbReference type="ChEBI" id="CHEBI:83833"/>
        <dbReference type="ChEBI" id="CHEBI:83834"/>
        <dbReference type="EC" id="5.2.1.8"/>
    </reaction>
</comment>
<dbReference type="PANTHER" id="PTHR45779">
    <property type="entry name" value="PEPTIDYLPROLYL ISOMERASE"/>
    <property type="match status" value="1"/>
</dbReference>
<evidence type="ECO:0000256" key="3">
    <source>
        <dbReference type="ARBA" id="ARBA00023110"/>
    </source>
</evidence>
<keyword evidence="4 5" id="KW-0413">Isomerase</keyword>
<dbReference type="GO" id="GO:0003755">
    <property type="term" value="F:peptidyl-prolyl cis-trans isomerase activity"/>
    <property type="evidence" value="ECO:0007669"/>
    <property type="project" value="UniProtKB-KW"/>
</dbReference>
<keyword evidence="3 5" id="KW-0697">Rotamase</keyword>
<protein>
    <recommendedName>
        <fullName evidence="2 5">peptidylprolyl isomerase</fullName>
        <ecNumber evidence="2 5">5.2.1.8</ecNumber>
    </recommendedName>
</protein>
<dbReference type="AlphaFoldDB" id="A0A7W3LMT2"/>
<evidence type="ECO:0000259" key="8">
    <source>
        <dbReference type="PROSITE" id="PS50059"/>
    </source>
</evidence>
<feature type="domain" description="PPIase FKBP-type" evidence="8">
    <location>
        <begin position="283"/>
        <end position="381"/>
    </location>
</feature>
<feature type="region of interest" description="Disordered" evidence="6">
    <location>
        <begin position="138"/>
        <end position="161"/>
    </location>
</feature>
<comment type="caution">
    <text evidence="9">The sequence shown here is derived from an EMBL/GenBank/DDBJ whole genome shotgun (WGS) entry which is preliminary data.</text>
</comment>
<organism evidence="9 10">
    <name type="scientific">Actinomadura namibiensis</name>
    <dbReference type="NCBI Taxonomy" id="182080"/>
    <lineage>
        <taxon>Bacteria</taxon>
        <taxon>Bacillati</taxon>
        <taxon>Actinomycetota</taxon>
        <taxon>Actinomycetes</taxon>
        <taxon>Streptosporangiales</taxon>
        <taxon>Thermomonosporaceae</taxon>
        <taxon>Actinomadura</taxon>
    </lineage>
</organism>
<proteinExistence type="predicted"/>
<keyword evidence="7" id="KW-0812">Transmembrane</keyword>
<keyword evidence="10" id="KW-1185">Reference proteome</keyword>
<evidence type="ECO:0000256" key="6">
    <source>
        <dbReference type="SAM" id="MobiDB-lite"/>
    </source>
</evidence>
<dbReference type="PANTHER" id="PTHR45779:SF7">
    <property type="entry name" value="PEPTIDYLPROLYL ISOMERASE"/>
    <property type="match status" value="1"/>
</dbReference>
<evidence type="ECO:0000256" key="4">
    <source>
        <dbReference type="ARBA" id="ARBA00023235"/>
    </source>
</evidence>
<evidence type="ECO:0000256" key="1">
    <source>
        <dbReference type="ARBA" id="ARBA00000971"/>
    </source>
</evidence>
<evidence type="ECO:0000313" key="9">
    <source>
        <dbReference type="EMBL" id="MBA8951021.1"/>
    </source>
</evidence>
<dbReference type="SUPFAM" id="SSF54534">
    <property type="entry name" value="FKBP-like"/>
    <property type="match status" value="2"/>
</dbReference>
<accession>A0A7W3LMT2</accession>
<sequence length="383" mass="39995">MAEDDKPAVKAKLPSAKNIRSPEFKPHGLGGDSRTRGPRPSGLTAAQAKKRRMATIAGVVVVALAVAGGAAYYMSLPGPKVEVSGKFNAEPKVVIPKDLVPGKTLKVTTPIKGTGKAIAKGDMVYAKHVFYKWSPGEDDKARTSTNKKVGSTYAPDPNSPLQPLPAGGVGVKGIDKGLVGQTVGSRVVMEIPPAEGFGENGAQYELGKNDSLVFVFDILAGVGKDSGPQGTEKKLDDPKLPKVEKSDKPGQAPKVTIPSDEDAPKDLQVKQLVEGTGEAIQKGDQAIVHYQGQLWRNGKKFDSSWDKPDAGGGQGGQPVAFPVGTGGTVPGFDKGLTGQKVGSRVLLVLPPKEGYGDKGQPQAGIKGDDTLVFVVDILGRLPK</sequence>
<evidence type="ECO:0000256" key="5">
    <source>
        <dbReference type="PROSITE-ProRule" id="PRU00277"/>
    </source>
</evidence>
<feature type="transmembrane region" description="Helical" evidence="7">
    <location>
        <begin position="53"/>
        <end position="74"/>
    </location>
</feature>
<dbReference type="PROSITE" id="PS50059">
    <property type="entry name" value="FKBP_PPIASE"/>
    <property type="match status" value="2"/>
</dbReference>
<evidence type="ECO:0000256" key="2">
    <source>
        <dbReference type="ARBA" id="ARBA00013194"/>
    </source>
</evidence>
<dbReference type="RefSeq" id="WP_182843410.1">
    <property type="nucleotide sequence ID" value="NZ_BAAALP010000016.1"/>
</dbReference>